<accession>A0AAE1GLV7</accession>
<dbReference type="GO" id="GO:0042575">
    <property type="term" value="C:DNA polymerase complex"/>
    <property type="evidence" value="ECO:0007669"/>
    <property type="project" value="UniProtKB-ARBA"/>
</dbReference>
<feature type="region of interest" description="Disordered" evidence="3">
    <location>
        <begin position="473"/>
        <end position="499"/>
    </location>
</feature>
<protein>
    <recommendedName>
        <fullName evidence="1">RNA-directed DNA polymerase</fullName>
        <ecNumber evidence="1">2.7.7.49</ecNumber>
    </recommendedName>
</protein>
<dbReference type="EMBL" id="JAWQEG010000126">
    <property type="protein sequence ID" value="KAK3894272.1"/>
    <property type="molecule type" value="Genomic_DNA"/>
</dbReference>
<evidence type="ECO:0000259" key="5">
    <source>
        <dbReference type="PROSITE" id="PS50994"/>
    </source>
</evidence>
<dbReference type="SMART" id="SM00343">
    <property type="entry name" value="ZnF_C2HC"/>
    <property type="match status" value="2"/>
</dbReference>
<dbReference type="Gene3D" id="3.30.420.10">
    <property type="entry name" value="Ribonuclease H-like superfamily/Ribonuclease H"/>
    <property type="match status" value="1"/>
</dbReference>
<dbReference type="GO" id="GO:0003964">
    <property type="term" value="F:RNA-directed DNA polymerase activity"/>
    <property type="evidence" value="ECO:0007669"/>
    <property type="project" value="UniProtKB-EC"/>
</dbReference>
<feature type="region of interest" description="Disordered" evidence="3">
    <location>
        <begin position="16"/>
        <end position="77"/>
    </location>
</feature>
<evidence type="ECO:0000259" key="4">
    <source>
        <dbReference type="PROSITE" id="PS50158"/>
    </source>
</evidence>
<dbReference type="PROSITE" id="PS50994">
    <property type="entry name" value="INTEGRASE"/>
    <property type="match status" value="1"/>
</dbReference>
<gene>
    <name evidence="6" type="ORF">Pcinc_001966</name>
</gene>
<keyword evidence="2" id="KW-0479">Metal-binding</keyword>
<dbReference type="Pfam" id="PF17921">
    <property type="entry name" value="Integrase_H2C2"/>
    <property type="match status" value="1"/>
</dbReference>
<evidence type="ECO:0000313" key="6">
    <source>
        <dbReference type="EMBL" id="KAK3894272.1"/>
    </source>
</evidence>
<comment type="caution">
    <text evidence="6">The sequence shown here is derived from an EMBL/GenBank/DDBJ whole genome shotgun (WGS) entry which is preliminary data.</text>
</comment>
<dbReference type="Gene3D" id="1.10.340.70">
    <property type="match status" value="1"/>
</dbReference>
<dbReference type="InterPro" id="IPR050951">
    <property type="entry name" value="Retrovirus_Pol_polyprotein"/>
</dbReference>
<name>A0AAE1GLV7_PETCI</name>
<dbReference type="Gene3D" id="3.10.10.10">
    <property type="entry name" value="HIV Type 1 Reverse Transcriptase, subunit A, domain 1"/>
    <property type="match status" value="1"/>
</dbReference>
<dbReference type="InterPro" id="IPR036397">
    <property type="entry name" value="RNaseH_sf"/>
</dbReference>
<dbReference type="FunFam" id="1.10.340.70:FF:000003">
    <property type="entry name" value="Protein CBG25708"/>
    <property type="match status" value="1"/>
</dbReference>
<dbReference type="PANTHER" id="PTHR37984">
    <property type="entry name" value="PROTEIN CBG26694"/>
    <property type="match status" value="1"/>
</dbReference>
<evidence type="ECO:0000256" key="2">
    <source>
        <dbReference type="PROSITE-ProRule" id="PRU00047"/>
    </source>
</evidence>
<feature type="compositionally biased region" description="Basic and acidic residues" evidence="3">
    <location>
        <begin position="1136"/>
        <end position="1158"/>
    </location>
</feature>
<keyword evidence="7" id="KW-1185">Reference proteome</keyword>
<dbReference type="InterPro" id="IPR043128">
    <property type="entry name" value="Rev_trsase/Diguanyl_cyclase"/>
</dbReference>
<dbReference type="Gene3D" id="3.30.70.270">
    <property type="match status" value="1"/>
</dbReference>
<organism evidence="6 7">
    <name type="scientific">Petrolisthes cinctipes</name>
    <name type="common">Flat porcelain crab</name>
    <dbReference type="NCBI Taxonomy" id="88211"/>
    <lineage>
        <taxon>Eukaryota</taxon>
        <taxon>Metazoa</taxon>
        <taxon>Ecdysozoa</taxon>
        <taxon>Arthropoda</taxon>
        <taxon>Crustacea</taxon>
        <taxon>Multicrustacea</taxon>
        <taxon>Malacostraca</taxon>
        <taxon>Eumalacostraca</taxon>
        <taxon>Eucarida</taxon>
        <taxon>Decapoda</taxon>
        <taxon>Pleocyemata</taxon>
        <taxon>Anomura</taxon>
        <taxon>Galatheoidea</taxon>
        <taxon>Porcellanidae</taxon>
        <taxon>Petrolisthes</taxon>
    </lineage>
</organism>
<sequence length="1169" mass="131475">MEKQMEALTALLVRQAEAAQRAQEEGQRREERLNQLLEHMVAQPSSQSTSRTGSDDTSSSSNTSTHSARFPASAATTPHLTSSASLREFDAWRYKFEGYVTLTKINMLTRTEQRAALTAVLDDEWTRTLRYGISVPEDVDLGSILDAMGEYLRNQRNIIVDRRDFYLRVQEAGESFDDFLCSVKEIANFCEFCDKCVDSQLRDRIVVGTSDELALKRMLENKNLTLENAIDICRASESANHCSAVIRGASHSSTHVVNKVSSYRKSRKRDNAKTVKMKSTLCFRCGKDCRNDEQGCRAVDKVCRNCGKRGHFAVVCRHTDRKGSSTQSRNRSASPRWGGGAKVYQLLAGVYTKQVTARPAPRVVVRATHPAGRDSITWTPDSGAETTVMGFDTAASLGIQTSWLKPAGRESLYAAGNHPLTCLGTFPSRLELGSRQAETVVSVVKEIKGALLSWYDSIALGILPENFPAQIRPLQGQSNSNSTKPIPTPPPNTTSTSTEVVNWPYTYDPTPQQRAEHAAAVIKAFPRVFGKDDMLREMVGGPMHIELTDDARPFSVTAPRIIPYSWREEIKQQLDDLLDKGIIEKVDYPTSWCHPIVPVPKKPSGVRLCVDLTRLNRYVKRPVYPVRSPHDAIASVGPEAAWFTTLDAKMGYFQIKIAEEDQDLTCFITPWGSWKKGSLHCAPDALSRAPVQDPVECDDTGADPESDPLHAAVISSLHATSEEGIRLAPLKDQTLEKVRAAAERDTEYTMLKDIIINGFPEHRHELDHRLRAYWPVRSLLATDDDFIVYGPRLLIPLSLRRETLERLHDGHQGMERTKRRARQTIYWPGIDRDIENIVSGCSRCRPLLPSHPNEPLWQDRDRPERVFESVSADYFHVAGRTYLVYIDRLSGWPHVTACPRHASADHLIRVLRSVFADTGVPVILRTDGGPQFTSSSVRRFLARWGVEHRVSSPHNPRANGHAEAAVKAVKKLIMTTTERGQLDEDEFARGLLELRNTPKADGRSPAQILFGHPMRSCIPAHHRSFSPQWQLAADDCDAKADHLREQAKIRHDSSARNLPLLHLGGYVDVQDHANGRWDRVGVIVGIGQRRDYLVKMGSGRILWRNRRFLRPHRPMTPVGVKGQGTHHTITPQQPDPEEHHNLELPQRRGSRQRREPQRLKVQWHASTYD</sequence>
<dbReference type="InterPro" id="IPR012337">
    <property type="entry name" value="RNaseH-like_sf"/>
</dbReference>
<dbReference type="Proteomes" id="UP001286313">
    <property type="component" value="Unassembled WGS sequence"/>
</dbReference>
<dbReference type="Pfam" id="PF00665">
    <property type="entry name" value="rve"/>
    <property type="match status" value="1"/>
</dbReference>
<dbReference type="GO" id="GO:0008270">
    <property type="term" value="F:zinc ion binding"/>
    <property type="evidence" value="ECO:0007669"/>
    <property type="project" value="UniProtKB-KW"/>
</dbReference>
<dbReference type="EC" id="2.7.7.49" evidence="1"/>
<feature type="compositionally biased region" description="Basic and acidic residues" evidence="3">
    <location>
        <begin position="22"/>
        <end position="33"/>
    </location>
</feature>
<dbReference type="AlphaFoldDB" id="A0AAE1GLV7"/>
<dbReference type="SUPFAM" id="SSF53098">
    <property type="entry name" value="Ribonuclease H-like"/>
    <property type="match status" value="1"/>
</dbReference>
<feature type="compositionally biased region" description="Low complexity" evidence="3">
    <location>
        <begin position="45"/>
        <end position="67"/>
    </location>
</feature>
<evidence type="ECO:0000256" key="1">
    <source>
        <dbReference type="ARBA" id="ARBA00012493"/>
    </source>
</evidence>
<dbReference type="InterPro" id="IPR041588">
    <property type="entry name" value="Integrase_H2C2"/>
</dbReference>
<dbReference type="InterPro" id="IPR001584">
    <property type="entry name" value="Integrase_cat-core"/>
</dbReference>
<feature type="region of interest" description="Disordered" evidence="3">
    <location>
        <begin position="1113"/>
        <end position="1169"/>
    </location>
</feature>
<feature type="domain" description="CCHC-type" evidence="4">
    <location>
        <begin position="303"/>
        <end position="317"/>
    </location>
</feature>
<dbReference type="InterPro" id="IPR043502">
    <property type="entry name" value="DNA/RNA_pol_sf"/>
</dbReference>
<reference evidence="6" key="1">
    <citation type="submission" date="2023-10" db="EMBL/GenBank/DDBJ databases">
        <title>Genome assemblies of two species of porcelain crab, Petrolisthes cinctipes and Petrolisthes manimaculis (Anomura: Porcellanidae).</title>
        <authorList>
            <person name="Angst P."/>
        </authorList>
    </citation>
    <scope>NUCLEOTIDE SEQUENCE</scope>
    <source>
        <strain evidence="6">PB745_01</strain>
        <tissue evidence="6">Gill</tissue>
    </source>
</reference>
<feature type="domain" description="Integrase catalytic" evidence="5">
    <location>
        <begin position="859"/>
        <end position="1013"/>
    </location>
</feature>
<dbReference type="CDD" id="cd01647">
    <property type="entry name" value="RT_LTR"/>
    <property type="match status" value="1"/>
</dbReference>
<keyword evidence="2" id="KW-0863">Zinc-finger</keyword>
<dbReference type="GO" id="GO:0015074">
    <property type="term" value="P:DNA integration"/>
    <property type="evidence" value="ECO:0007669"/>
    <property type="project" value="InterPro"/>
</dbReference>
<dbReference type="InterPro" id="IPR001878">
    <property type="entry name" value="Znf_CCHC"/>
</dbReference>
<evidence type="ECO:0000313" key="7">
    <source>
        <dbReference type="Proteomes" id="UP001286313"/>
    </source>
</evidence>
<keyword evidence="2" id="KW-0862">Zinc</keyword>
<proteinExistence type="predicted"/>
<dbReference type="PROSITE" id="PS50158">
    <property type="entry name" value="ZF_CCHC"/>
    <property type="match status" value="1"/>
</dbReference>
<dbReference type="FunFam" id="3.30.420.10:FF:000063">
    <property type="entry name" value="Retrovirus-related Pol polyprotein from transposon 297-like Protein"/>
    <property type="match status" value="1"/>
</dbReference>
<dbReference type="PANTHER" id="PTHR37984:SF7">
    <property type="entry name" value="INTEGRASE CATALYTIC DOMAIN-CONTAINING PROTEIN"/>
    <property type="match status" value="1"/>
</dbReference>
<dbReference type="GO" id="GO:0003676">
    <property type="term" value="F:nucleic acid binding"/>
    <property type="evidence" value="ECO:0007669"/>
    <property type="project" value="InterPro"/>
</dbReference>
<dbReference type="SUPFAM" id="SSF56672">
    <property type="entry name" value="DNA/RNA polymerases"/>
    <property type="match status" value="1"/>
</dbReference>
<evidence type="ECO:0000256" key="3">
    <source>
        <dbReference type="SAM" id="MobiDB-lite"/>
    </source>
</evidence>